<dbReference type="InterPro" id="IPR016181">
    <property type="entry name" value="Acyl_CoA_acyltransferase"/>
</dbReference>
<evidence type="ECO:0000259" key="1">
    <source>
        <dbReference type="PROSITE" id="PS51186"/>
    </source>
</evidence>
<gene>
    <name evidence="2" type="ORF">SAMN02745134_00940</name>
</gene>
<evidence type="ECO:0000313" key="2">
    <source>
        <dbReference type="EMBL" id="SMC19788.1"/>
    </source>
</evidence>
<keyword evidence="3" id="KW-1185">Reference proteome</keyword>
<sequence>MFLKNVERRGINLEVVNATHESIEIFSKVLNDSATWLNSINQPMWKHEDITSEELLKKYRVEDMKLCYEKGELIGVYILQWYDPLFWENLMENESGILHKLAVCRENAKKGYGSKLIQSAELMCKEHNIKWLRLNCGTFRDRLRNFYESNGFKMVDRVFIDNRDQIRYEKFLK</sequence>
<proteinExistence type="predicted"/>
<dbReference type="SUPFAM" id="SSF55729">
    <property type="entry name" value="Acyl-CoA N-acyltransferases (Nat)"/>
    <property type="match status" value="1"/>
</dbReference>
<organism evidence="2 3">
    <name type="scientific">Clostridium acidisoli DSM 12555</name>
    <dbReference type="NCBI Taxonomy" id="1121291"/>
    <lineage>
        <taxon>Bacteria</taxon>
        <taxon>Bacillati</taxon>
        <taxon>Bacillota</taxon>
        <taxon>Clostridia</taxon>
        <taxon>Eubacteriales</taxon>
        <taxon>Clostridiaceae</taxon>
        <taxon>Clostridium</taxon>
    </lineage>
</organism>
<dbReference type="AlphaFoldDB" id="A0A1W1X7U0"/>
<accession>A0A1W1X7U0</accession>
<dbReference type="Gene3D" id="3.40.630.30">
    <property type="match status" value="1"/>
</dbReference>
<keyword evidence="2" id="KW-0808">Transferase</keyword>
<dbReference type="Proteomes" id="UP000192468">
    <property type="component" value="Unassembled WGS sequence"/>
</dbReference>
<reference evidence="2 3" key="1">
    <citation type="submission" date="2017-04" db="EMBL/GenBank/DDBJ databases">
        <authorList>
            <person name="Afonso C.L."/>
            <person name="Miller P.J."/>
            <person name="Scott M.A."/>
            <person name="Spackman E."/>
            <person name="Goraichik I."/>
            <person name="Dimitrov K.M."/>
            <person name="Suarez D.L."/>
            <person name="Swayne D.E."/>
        </authorList>
    </citation>
    <scope>NUCLEOTIDE SEQUENCE [LARGE SCALE GENOMIC DNA]</scope>
    <source>
        <strain evidence="2 3">DSM 12555</strain>
    </source>
</reference>
<name>A0A1W1X7U0_9CLOT</name>
<dbReference type="CDD" id="cd04301">
    <property type="entry name" value="NAT_SF"/>
    <property type="match status" value="1"/>
</dbReference>
<dbReference type="Pfam" id="PF00583">
    <property type="entry name" value="Acetyltransf_1"/>
    <property type="match status" value="1"/>
</dbReference>
<dbReference type="InterPro" id="IPR000182">
    <property type="entry name" value="GNAT_dom"/>
</dbReference>
<protein>
    <submittedName>
        <fullName evidence="2">Acetyltransferase (GNAT) family protein</fullName>
    </submittedName>
</protein>
<dbReference type="STRING" id="1121291.SAMN02745134_00940"/>
<dbReference type="GO" id="GO:0016747">
    <property type="term" value="F:acyltransferase activity, transferring groups other than amino-acyl groups"/>
    <property type="evidence" value="ECO:0007669"/>
    <property type="project" value="InterPro"/>
</dbReference>
<dbReference type="EMBL" id="FWXH01000002">
    <property type="protein sequence ID" value="SMC19788.1"/>
    <property type="molecule type" value="Genomic_DNA"/>
</dbReference>
<dbReference type="PROSITE" id="PS51186">
    <property type="entry name" value="GNAT"/>
    <property type="match status" value="1"/>
</dbReference>
<feature type="domain" description="N-acetyltransferase" evidence="1">
    <location>
        <begin position="13"/>
        <end position="173"/>
    </location>
</feature>
<evidence type="ECO:0000313" key="3">
    <source>
        <dbReference type="Proteomes" id="UP000192468"/>
    </source>
</evidence>